<dbReference type="PANTHER" id="PTHR42946:SF1">
    <property type="entry name" value="PHOSPHOGLUCOMUTASE (ALPHA-D-GLUCOSE-1,6-BISPHOSPHATE-DEPENDENT)"/>
    <property type="match status" value="1"/>
</dbReference>
<organism evidence="13 14">
    <name type="scientific">Ponticaulis profundi</name>
    <dbReference type="NCBI Taxonomy" id="2665222"/>
    <lineage>
        <taxon>Bacteria</taxon>
        <taxon>Pseudomonadati</taxon>
        <taxon>Pseudomonadota</taxon>
        <taxon>Alphaproteobacteria</taxon>
        <taxon>Hyphomonadales</taxon>
        <taxon>Hyphomonadaceae</taxon>
        <taxon>Ponticaulis</taxon>
    </lineage>
</organism>
<dbReference type="InterPro" id="IPR036900">
    <property type="entry name" value="A-D-PHexomutase_C_sf"/>
</dbReference>
<proteinExistence type="inferred from homology"/>
<feature type="binding site" evidence="6">
    <location>
        <position position="247"/>
    </location>
    <ligand>
        <name>Mg(2+)</name>
        <dbReference type="ChEBI" id="CHEBI:18420"/>
    </ligand>
</feature>
<comment type="PTM">
    <text evidence="6">Activated by phosphorylation.</text>
</comment>
<dbReference type="InterPro" id="IPR005841">
    <property type="entry name" value="Alpha-D-phosphohexomutase_SF"/>
</dbReference>
<keyword evidence="14" id="KW-1185">Reference proteome</keyword>
<feature type="binding site" description="via phosphate group" evidence="6">
    <location>
        <position position="103"/>
    </location>
    <ligand>
        <name>Mg(2+)</name>
        <dbReference type="ChEBI" id="CHEBI:18420"/>
    </ligand>
</feature>
<keyword evidence="3 6" id="KW-0479">Metal-binding</keyword>
<comment type="caution">
    <text evidence="13">The sequence shown here is derived from an EMBL/GenBank/DDBJ whole genome shotgun (WGS) entry which is preliminary data.</text>
</comment>
<evidence type="ECO:0000256" key="4">
    <source>
        <dbReference type="ARBA" id="ARBA00022842"/>
    </source>
</evidence>
<evidence type="ECO:0000313" key="14">
    <source>
        <dbReference type="Proteomes" id="UP001596303"/>
    </source>
</evidence>
<evidence type="ECO:0000259" key="9">
    <source>
        <dbReference type="Pfam" id="PF00408"/>
    </source>
</evidence>
<evidence type="ECO:0000256" key="7">
    <source>
        <dbReference type="RuleBase" id="RU004326"/>
    </source>
</evidence>
<evidence type="ECO:0000313" key="13">
    <source>
        <dbReference type="EMBL" id="MFC6199922.1"/>
    </source>
</evidence>
<dbReference type="InterPro" id="IPR005846">
    <property type="entry name" value="A-D-PHexomutase_a/b/a-III"/>
</dbReference>
<dbReference type="PRINTS" id="PR00509">
    <property type="entry name" value="PGMPMM"/>
</dbReference>
<dbReference type="InterPro" id="IPR016066">
    <property type="entry name" value="A-D-PHexomutase_CS"/>
</dbReference>
<comment type="catalytic activity">
    <reaction evidence="6 8">
        <text>alpha-D-glucosamine 1-phosphate = D-glucosamine 6-phosphate</text>
        <dbReference type="Rhea" id="RHEA:23424"/>
        <dbReference type="ChEBI" id="CHEBI:58516"/>
        <dbReference type="ChEBI" id="CHEBI:58725"/>
        <dbReference type="EC" id="5.4.2.10"/>
    </reaction>
</comment>
<dbReference type="PANTHER" id="PTHR42946">
    <property type="entry name" value="PHOSPHOHEXOSE MUTASE"/>
    <property type="match status" value="1"/>
</dbReference>
<dbReference type="Gene3D" id="3.40.120.10">
    <property type="entry name" value="Alpha-D-Glucose-1,6-Bisphosphate, subunit A, domain 3"/>
    <property type="match status" value="3"/>
</dbReference>
<dbReference type="SUPFAM" id="SSF55957">
    <property type="entry name" value="Phosphoglucomutase, C-terminal domain"/>
    <property type="match status" value="1"/>
</dbReference>
<dbReference type="Pfam" id="PF02878">
    <property type="entry name" value="PGM_PMM_I"/>
    <property type="match status" value="1"/>
</dbReference>
<evidence type="ECO:0000259" key="12">
    <source>
        <dbReference type="Pfam" id="PF02880"/>
    </source>
</evidence>
<accession>A0ABW1SEC2</accession>
<evidence type="ECO:0000259" key="10">
    <source>
        <dbReference type="Pfam" id="PF02878"/>
    </source>
</evidence>
<reference evidence="14" key="1">
    <citation type="journal article" date="2019" name="Int. J. Syst. Evol. Microbiol.">
        <title>The Global Catalogue of Microorganisms (GCM) 10K type strain sequencing project: providing services to taxonomists for standard genome sequencing and annotation.</title>
        <authorList>
            <consortium name="The Broad Institute Genomics Platform"/>
            <consortium name="The Broad Institute Genome Sequencing Center for Infectious Disease"/>
            <person name="Wu L."/>
            <person name="Ma J."/>
        </authorList>
    </citation>
    <scope>NUCLEOTIDE SEQUENCE [LARGE SCALE GENOMIC DNA]</scope>
    <source>
        <strain evidence="14">CGMCC-1.15741</strain>
    </source>
</reference>
<dbReference type="GO" id="GO:0008966">
    <property type="term" value="F:phosphoglucosamine mutase activity"/>
    <property type="evidence" value="ECO:0007669"/>
    <property type="project" value="UniProtKB-EC"/>
</dbReference>
<dbReference type="SUPFAM" id="SSF53738">
    <property type="entry name" value="Phosphoglucomutase, first 3 domains"/>
    <property type="match status" value="3"/>
</dbReference>
<dbReference type="EMBL" id="JBHSSW010000066">
    <property type="protein sequence ID" value="MFC6199922.1"/>
    <property type="molecule type" value="Genomic_DNA"/>
</dbReference>
<comment type="similarity">
    <text evidence="1 6 7">Belongs to the phosphohexose mutase family.</text>
</comment>
<dbReference type="Pfam" id="PF02880">
    <property type="entry name" value="PGM_PMM_III"/>
    <property type="match status" value="1"/>
</dbReference>
<dbReference type="NCBIfam" id="TIGR01455">
    <property type="entry name" value="glmM"/>
    <property type="match status" value="1"/>
</dbReference>
<feature type="active site" description="Phosphoserine intermediate" evidence="6">
    <location>
        <position position="103"/>
    </location>
</feature>
<dbReference type="InterPro" id="IPR006352">
    <property type="entry name" value="GlmM_bact"/>
</dbReference>
<dbReference type="Pfam" id="PF02879">
    <property type="entry name" value="PGM_PMM_II"/>
    <property type="match status" value="1"/>
</dbReference>
<dbReference type="InterPro" id="IPR016055">
    <property type="entry name" value="A-D-PHexomutase_a/b/a-I/II/III"/>
</dbReference>
<keyword evidence="4 6" id="KW-0460">Magnesium</keyword>
<name>A0ABW1SEC2_9PROT</name>
<dbReference type="Gene3D" id="3.30.310.50">
    <property type="entry name" value="Alpha-D-phosphohexomutase, C-terminal domain"/>
    <property type="match status" value="1"/>
</dbReference>
<dbReference type="InterPro" id="IPR005845">
    <property type="entry name" value="A-D-PHexomutase_a/b/a-II"/>
</dbReference>
<feature type="binding site" evidence="6">
    <location>
        <position position="245"/>
    </location>
    <ligand>
        <name>Mg(2+)</name>
        <dbReference type="ChEBI" id="CHEBI:18420"/>
    </ligand>
</feature>
<feature type="binding site" evidence="6">
    <location>
        <position position="243"/>
    </location>
    <ligand>
        <name>Mg(2+)</name>
        <dbReference type="ChEBI" id="CHEBI:18420"/>
    </ligand>
</feature>
<dbReference type="RefSeq" id="WP_377381560.1">
    <property type="nucleotide sequence ID" value="NZ_JBHSSW010000066.1"/>
</dbReference>
<dbReference type="Pfam" id="PF00408">
    <property type="entry name" value="PGM_PMM_IV"/>
    <property type="match status" value="1"/>
</dbReference>
<evidence type="ECO:0000256" key="5">
    <source>
        <dbReference type="ARBA" id="ARBA00023235"/>
    </source>
</evidence>
<dbReference type="CDD" id="cd05802">
    <property type="entry name" value="GlmM"/>
    <property type="match status" value="1"/>
</dbReference>
<feature type="domain" description="Alpha-D-phosphohexomutase C-terminal" evidence="9">
    <location>
        <begin position="387"/>
        <end position="441"/>
    </location>
</feature>
<keyword evidence="5 6" id="KW-0413">Isomerase</keyword>
<dbReference type="InterPro" id="IPR005844">
    <property type="entry name" value="A-D-PHexomutase_a/b/a-I"/>
</dbReference>
<dbReference type="InterPro" id="IPR050060">
    <property type="entry name" value="Phosphoglucosamine_mutase"/>
</dbReference>
<protein>
    <recommendedName>
        <fullName evidence="6 8">Phosphoglucosamine mutase</fullName>
        <ecNumber evidence="6 8">5.4.2.10</ecNumber>
    </recommendedName>
</protein>
<gene>
    <name evidence="6 13" type="primary">glmM</name>
    <name evidence="13" type="ORF">ACFQDM_17755</name>
</gene>
<evidence type="ECO:0000256" key="1">
    <source>
        <dbReference type="ARBA" id="ARBA00010231"/>
    </source>
</evidence>
<dbReference type="InterPro" id="IPR005843">
    <property type="entry name" value="A-D-PHexomutase_C"/>
</dbReference>
<feature type="modified residue" description="Phosphoserine" evidence="6">
    <location>
        <position position="103"/>
    </location>
</feature>
<evidence type="ECO:0000256" key="8">
    <source>
        <dbReference type="RuleBase" id="RU004327"/>
    </source>
</evidence>
<dbReference type="NCBIfam" id="NF008139">
    <property type="entry name" value="PRK10887.1"/>
    <property type="match status" value="1"/>
</dbReference>
<dbReference type="Proteomes" id="UP001596303">
    <property type="component" value="Unassembled WGS sequence"/>
</dbReference>
<evidence type="ECO:0000256" key="6">
    <source>
        <dbReference type="HAMAP-Rule" id="MF_01554"/>
    </source>
</evidence>
<feature type="domain" description="Alpha-D-phosphohexomutase alpha/beta/alpha" evidence="10">
    <location>
        <begin position="4"/>
        <end position="137"/>
    </location>
</feature>
<dbReference type="PROSITE" id="PS00710">
    <property type="entry name" value="PGM_PMM"/>
    <property type="match status" value="1"/>
</dbReference>
<evidence type="ECO:0000259" key="11">
    <source>
        <dbReference type="Pfam" id="PF02879"/>
    </source>
</evidence>
<dbReference type="HAMAP" id="MF_01554_B">
    <property type="entry name" value="GlmM_B"/>
    <property type="match status" value="1"/>
</dbReference>
<evidence type="ECO:0000256" key="3">
    <source>
        <dbReference type="ARBA" id="ARBA00022723"/>
    </source>
</evidence>
<comment type="cofactor">
    <cofactor evidence="6">
        <name>Mg(2+)</name>
        <dbReference type="ChEBI" id="CHEBI:18420"/>
    </cofactor>
    <text evidence="6">Binds 1 Mg(2+) ion per subunit.</text>
</comment>
<dbReference type="EC" id="5.4.2.10" evidence="6 8"/>
<feature type="domain" description="Alpha-D-phosphohexomutase alpha/beta/alpha" evidence="11">
    <location>
        <begin position="159"/>
        <end position="256"/>
    </location>
</feature>
<keyword evidence="2 6" id="KW-0597">Phosphoprotein</keyword>
<feature type="domain" description="Alpha-D-phosphohexomutase alpha/beta/alpha" evidence="12">
    <location>
        <begin position="260"/>
        <end position="368"/>
    </location>
</feature>
<sequence length="453" mass="47994">MEQRLFGTDGIRGRVNAGAITPQNLVRLGEAIGFVLRSQGDSKPRILIGRDTRNSGVMIEAAIIAGLVNAGADATNCGILPTPAIGFLTRKHGYDMGLMITASHNPATDNGIKLFGRDGFKISEELQITLEQCIHSDDPCHVAFDELGTTTSSPSMAEEYVSFAQNSVGQGVSFRGLKVCLDCANGAGTHVGPLVFESLGAEVSVIGNLPNGSNINADCGALHTKHLQNAVLNTKSDIGFALDGDADRLIVVDETGAEIDGDQIMGALGLHFAAKGMLNGKAVAATIMSNLGLERALRQRGISLERTKVGDRHVVERMREKQINIGGEQSGHIVLTDFVTTGDALIAALQLLAIVKDRGEPASNVLSVFDPVPQILENVHYGKTDPLVDPSVKDALAKAETELGETGRLVIRKSGTEPVIRVMVEALDQSVAEKVVRQIVAKLEATIRADGNE</sequence>
<comment type="function">
    <text evidence="6 8">Catalyzes the conversion of glucosamine-6-phosphate to glucosamine-1-phosphate.</text>
</comment>
<evidence type="ECO:0000256" key="2">
    <source>
        <dbReference type="ARBA" id="ARBA00022553"/>
    </source>
</evidence>